<evidence type="ECO:0000256" key="8">
    <source>
        <dbReference type="ARBA" id="ARBA00023012"/>
    </source>
</evidence>
<sequence length="670" mass="76519">MMRQILNLPIAVVTVLTLLISTERVSGQAQCALTDSAKIYRLDAFATVFIDSTNTLSIDDVSSPSFQQKFTPSRNDLTFGYTKANIWLKVTTVATHPERDWYLEIPAPFLEYVDFYQHENKVLKHHAAGYYRPQAIRIVPHTGHVIPLQFGTDSLSVVYIKIGGLSPKTFPLYAMEKEVFIQKTRWEDIGYGVFFGILVVMFFYNLLLYLTLKQQNYLLYICTIVCTFLIFAAASGYGGKFLWPENPNVNFYAGRMSMGLLISFLAIFTIRFLEVRQYSRVMYYVLVSLVPLAIIATVLVATRIMPSAGNNLISLATICFMTTGTVCRIKGNRIATYFIAAWTIYFFGGLLLTLRNSGVLEFNFWTTHFVEIGAAMETMIIAFALGDRYRRYKQEKEEAQALALKLQQQTTEMLEAKVKERTAQLSNAYEELHSTLETNKQQTKIIENKNAELDAFFYRISHDLKGPISSLLGLAFLAKREVKDEQALEYIERQHHQVERLSHIITGLINLTKLSHADLQREKIDFHKMIDECIASFNALENFEGLSFKKDVQEGIEFHSEWALLNAILQNLIENAIKYASKNAPYVNIVVRYEYDWLKIQVEDNGQGIPHEHQHKIFEMFYRATQNANGTGLGLYIMKRSVDRLKGTIDIKSEVGVGSTFTVMLPAIRI</sequence>
<evidence type="ECO:0000313" key="12">
    <source>
        <dbReference type="Proteomes" id="UP000251889"/>
    </source>
</evidence>
<dbReference type="PRINTS" id="PR00344">
    <property type="entry name" value="BCTRLSENSOR"/>
</dbReference>
<dbReference type="Gene3D" id="3.30.565.10">
    <property type="entry name" value="Histidine kinase-like ATPase, C-terminal domain"/>
    <property type="match status" value="1"/>
</dbReference>
<dbReference type="GO" id="GO:0030295">
    <property type="term" value="F:protein kinase activator activity"/>
    <property type="evidence" value="ECO:0007669"/>
    <property type="project" value="TreeGrafter"/>
</dbReference>
<dbReference type="PANTHER" id="PTHR42878:SF7">
    <property type="entry name" value="SENSOR HISTIDINE KINASE GLRK"/>
    <property type="match status" value="1"/>
</dbReference>
<dbReference type="SMART" id="SM00388">
    <property type="entry name" value="HisKA"/>
    <property type="match status" value="1"/>
</dbReference>
<evidence type="ECO:0000256" key="3">
    <source>
        <dbReference type="ARBA" id="ARBA00022553"/>
    </source>
</evidence>
<evidence type="ECO:0000256" key="1">
    <source>
        <dbReference type="ARBA" id="ARBA00000085"/>
    </source>
</evidence>
<name>A0A364XY45_9BACT</name>
<dbReference type="InterPro" id="IPR011622">
    <property type="entry name" value="7TMR_DISM_rcpt_extracell_dom2"/>
</dbReference>
<keyword evidence="12" id="KW-1185">Reference proteome</keyword>
<evidence type="ECO:0000256" key="5">
    <source>
        <dbReference type="ARBA" id="ARBA00022741"/>
    </source>
</evidence>
<dbReference type="InterPro" id="IPR036097">
    <property type="entry name" value="HisK_dim/P_sf"/>
</dbReference>
<feature type="transmembrane region" description="Helical" evidence="9">
    <location>
        <begin position="189"/>
        <end position="210"/>
    </location>
</feature>
<accession>A0A364XY45</accession>
<dbReference type="PROSITE" id="PS50109">
    <property type="entry name" value="HIS_KIN"/>
    <property type="match status" value="1"/>
</dbReference>
<gene>
    <name evidence="11" type="ORF">DQQ10_23495</name>
</gene>
<dbReference type="SUPFAM" id="SSF55874">
    <property type="entry name" value="ATPase domain of HSP90 chaperone/DNA topoisomerase II/histidine kinase"/>
    <property type="match status" value="1"/>
</dbReference>
<organism evidence="11 12">
    <name type="scientific">Pseudochryseolinea flava</name>
    <dbReference type="NCBI Taxonomy" id="2059302"/>
    <lineage>
        <taxon>Bacteria</taxon>
        <taxon>Pseudomonadati</taxon>
        <taxon>Bacteroidota</taxon>
        <taxon>Cytophagia</taxon>
        <taxon>Cytophagales</taxon>
        <taxon>Fulvivirgaceae</taxon>
        <taxon>Pseudochryseolinea</taxon>
    </lineage>
</organism>
<dbReference type="GO" id="GO:0007234">
    <property type="term" value="P:osmosensory signaling via phosphorelay pathway"/>
    <property type="evidence" value="ECO:0007669"/>
    <property type="project" value="TreeGrafter"/>
</dbReference>
<dbReference type="AlphaFoldDB" id="A0A364XY45"/>
<dbReference type="InterPro" id="IPR004358">
    <property type="entry name" value="Sig_transdc_His_kin-like_C"/>
</dbReference>
<keyword evidence="8" id="KW-0902">Two-component regulatory system</keyword>
<comment type="caution">
    <text evidence="11">The sequence shown here is derived from an EMBL/GenBank/DDBJ whole genome shotgun (WGS) entry which is preliminary data.</text>
</comment>
<comment type="catalytic activity">
    <reaction evidence="1">
        <text>ATP + protein L-histidine = ADP + protein N-phospho-L-histidine.</text>
        <dbReference type="EC" id="2.7.13.3"/>
    </reaction>
</comment>
<dbReference type="Pfam" id="PF07696">
    <property type="entry name" value="7TMR-DISMED2"/>
    <property type="match status" value="1"/>
</dbReference>
<dbReference type="OrthoDB" id="973142at2"/>
<dbReference type="CDD" id="cd00075">
    <property type="entry name" value="HATPase"/>
    <property type="match status" value="1"/>
</dbReference>
<dbReference type="EMBL" id="QMFY01000017">
    <property type="protein sequence ID" value="RAV98490.1"/>
    <property type="molecule type" value="Genomic_DNA"/>
</dbReference>
<proteinExistence type="predicted"/>
<dbReference type="InterPro" id="IPR011623">
    <property type="entry name" value="7TMR_DISM_rcpt_extracell_dom1"/>
</dbReference>
<feature type="transmembrane region" description="Helical" evidence="9">
    <location>
        <begin position="249"/>
        <end position="269"/>
    </location>
</feature>
<dbReference type="GO" id="GO:0005524">
    <property type="term" value="F:ATP binding"/>
    <property type="evidence" value="ECO:0007669"/>
    <property type="project" value="UniProtKB-KW"/>
</dbReference>
<dbReference type="Gene3D" id="2.60.40.2380">
    <property type="match status" value="1"/>
</dbReference>
<dbReference type="EC" id="2.7.13.3" evidence="2"/>
<dbReference type="RefSeq" id="WP_112749383.1">
    <property type="nucleotide sequence ID" value="NZ_QMFY01000017.1"/>
</dbReference>
<evidence type="ECO:0000256" key="6">
    <source>
        <dbReference type="ARBA" id="ARBA00022777"/>
    </source>
</evidence>
<dbReference type="GO" id="GO:0000156">
    <property type="term" value="F:phosphorelay response regulator activity"/>
    <property type="evidence" value="ECO:0007669"/>
    <property type="project" value="TreeGrafter"/>
</dbReference>
<reference evidence="11 12" key="1">
    <citation type="submission" date="2018-06" db="EMBL/GenBank/DDBJ databases">
        <title>Chryseolinea flavus sp. nov., a member of the phylum Bacteroidetes isolated from soil.</title>
        <authorList>
            <person name="Li Y."/>
            <person name="Wang J."/>
        </authorList>
    </citation>
    <scope>NUCLEOTIDE SEQUENCE [LARGE SCALE GENOMIC DNA]</scope>
    <source>
        <strain evidence="11 12">SDU1-6</strain>
    </source>
</reference>
<dbReference type="InterPro" id="IPR036890">
    <property type="entry name" value="HATPase_C_sf"/>
</dbReference>
<dbReference type="FunFam" id="3.30.565.10:FF:000006">
    <property type="entry name" value="Sensor histidine kinase WalK"/>
    <property type="match status" value="1"/>
</dbReference>
<evidence type="ECO:0000256" key="7">
    <source>
        <dbReference type="ARBA" id="ARBA00022840"/>
    </source>
</evidence>
<dbReference type="InterPro" id="IPR003594">
    <property type="entry name" value="HATPase_dom"/>
</dbReference>
<dbReference type="InterPro" id="IPR050351">
    <property type="entry name" value="BphY/WalK/GraS-like"/>
</dbReference>
<keyword evidence="9" id="KW-1133">Transmembrane helix</keyword>
<evidence type="ECO:0000256" key="4">
    <source>
        <dbReference type="ARBA" id="ARBA00022679"/>
    </source>
</evidence>
<dbReference type="Proteomes" id="UP000251889">
    <property type="component" value="Unassembled WGS sequence"/>
</dbReference>
<feature type="transmembrane region" description="Helical" evidence="9">
    <location>
        <begin position="308"/>
        <end position="327"/>
    </location>
</feature>
<protein>
    <recommendedName>
        <fullName evidence="2">histidine kinase</fullName>
        <ecNumber evidence="2">2.7.13.3</ecNumber>
    </recommendedName>
</protein>
<dbReference type="InterPro" id="IPR005467">
    <property type="entry name" value="His_kinase_dom"/>
</dbReference>
<dbReference type="InterPro" id="IPR003661">
    <property type="entry name" value="HisK_dim/P_dom"/>
</dbReference>
<dbReference type="Pfam" id="PF07695">
    <property type="entry name" value="7TMR-DISM_7TM"/>
    <property type="match status" value="1"/>
</dbReference>
<dbReference type="SUPFAM" id="SSF47384">
    <property type="entry name" value="Homodimeric domain of signal transducing histidine kinase"/>
    <property type="match status" value="1"/>
</dbReference>
<evidence type="ECO:0000313" key="11">
    <source>
        <dbReference type="EMBL" id="RAV98490.1"/>
    </source>
</evidence>
<feature type="transmembrane region" description="Helical" evidence="9">
    <location>
        <begin position="217"/>
        <end position="237"/>
    </location>
</feature>
<keyword evidence="7" id="KW-0067">ATP-binding</keyword>
<feature type="transmembrane region" description="Helical" evidence="9">
    <location>
        <begin position="364"/>
        <end position="386"/>
    </location>
</feature>
<feature type="domain" description="Histidine kinase" evidence="10">
    <location>
        <begin position="459"/>
        <end position="669"/>
    </location>
</feature>
<keyword evidence="5" id="KW-0547">Nucleotide-binding</keyword>
<dbReference type="Gene3D" id="1.10.287.130">
    <property type="match status" value="1"/>
</dbReference>
<feature type="transmembrane region" description="Helical" evidence="9">
    <location>
        <begin position="334"/>
        <end position="352"/>
    </location>
</feature>
<evidence type="ECO:0000256" key="2">
    <source>
        <dbReference type="ARBA" id="ARBA00012438"/>
    </source>
</evidence>
<evidence type="ECO:0000256" key="9">
    <source>
        <dbReference type="SAM" id="Phobius"/>
    </source>
</evidence>
<dbReference type="Pfam" id="PF00512">
    <property type="entry name" value="HisKA"/>
    <property type="match status" value="1"/>
</dbReference>
<evidence type="ECO:0000259" key="10">
    <source>
        <dbReference type="PROSITE" id="PS50109"/>
    </source>
</evidence>
<keyword evidence="9" id="KW-0472">Membrane</keyword>
<keyword evidence="4" id="KW-0808">Transferase</keyword>
<keyword evidence="6" id="KW-0418">Kinase</keyword>
<dbReference type="GO" id="GO:0000155">
    <property type="term" value="F:phosphorelay sensor kinase activity"/>
    <property type="evidence" value="ECO:0007669"/>
    <property type="project" value="InterPro"/>
</dbReference>
<dbReference type="CDD" id="cd00082">
    <property type="entry name" value="HisKA"/>
    <property type="match status" value="1"/>
</dbReference>
<dbReference type="Pfam" id="PF02518">
    <property type="entry name" value="HATPase_c"/>
    <property type="match status" value="1"/>
</dbReference>
<keyword evidence="3" id="KW-0597">Phosphoprotein</keyword>
<dbReference type="PANTHER" id="PTHR42878">
    <property type="entry name" value="TWO-COMPONENT HISTIDINE KINASE"/>
    <property type="match status" value="1"/>
</dbReference>
<keyword evidence="9" id="KW-0812">Transmembrane</keyword>
<feature type="transmembrane region" description="Helical" evidence="9">
    <location>
        <begin position="281"/>
        <end position="302"/>
    </location>
</feature>
<dbReference type="SMART" id="SM00387">
    <property type="entry name" value="HATPase_c"/>
    <property type="match status" value="1"/>
</dbReference>